<comment type="similarity">
    <text evidence="1">Belongs to the iron-containing alcohol dehydrogenase family.</text>
</comment>
<dbReference type="Proteomes" id="UP000074294">
    <property type="component" value="Unassembled WGS sequence"/>
</dbReference>
<dbReference type="InterPro" id="IPR056798">
    <property type="entry name" value="ADH_Fe_C"/>
</dbReference>
<dbReference type="PANTHER" id="PTHR11496">
    <property type="entry name" value="ALCOHOL DEHYDROGENASE"/>
    <property type="match status" value="1"/>
</dbReference>
<evidence type="ECO:0000256" key="2">
    <source>
        <dbReference type="ARBA" id="ARBA00023002"/>
    </source>
</evidence>
<name>A0A147JVP8_HADYE</name>
<comment type="caution">
    <text evidence="6">The sequence shown here is derived from an EMBL/GenBank/DDBJ whole genome shotgun (WGS) entry which is preliminary data.</text>
</comment>
<dbReference type="Gene3D" id="3.40.50.1970">
    <property type="match status" value="1"/>
</dbReference>
<dbReference type="STRING" id="1776334.APZ16_05100"/>
<keyword evidence="2" id="KW-0560">Oxidoreductase</keyword>
<dbReference type="FunFam" id="3.40.50.1970:FF:000003">
    <property type="entry name" value="Alcohol dehydrogenase, iron-containing"/>
    <property type="match status" value="1"/>
</dbReference>
<dbReference type="Pfam" id="PF00465">
    <property type="entry name" value="Fe-ADH"/>
    <property type="match status" value="1"/>
</dbReference>
<sequence>MTEEILTGSIGHVEFNYPKKYIFGPNAVDNICREVEPFAPKGSKILIVTDKNLVDLGLANRILKPLEEEKYQLAIYDQASQEPTISMVEKVAERARAEKPALVIGFGGGSALDMAKFASAAVTNPGPMKEYITYLQDSIKVPPVPKILIPTTAGTGSEASGYAVVIEEKGYKGFVMSPKIVSDVAIVDPTLSQSMPPRLTAHTGLDALSHGLEAVLSFTANMFSDTYAYRTVELAAKYLRRAYHHGKDLVARAGMALAATYGGIAITTPAAVNIGHCLGETIGPRYRIPHGAACGIVLPYITKFNIAAWPERVASLAKFFTDEPAKDVRARAMQVVEGLKELLLDLNMPLSLKELNVPRDQLAEMAEFIAKEQQYNYGLPDINPAVITLENTKKLLNDIWEGNI</sequence>
<dbReference type="EMBL" id="LQMQ01000039">
    <property type="protein sequence ID" value="KUO40563.1"/>
    <property type="molecule type" value="Genomic_DNA"/>
</dbReference>
<evidence type="ECO:0000259" key="5">
    <source>
        <dbReference type="Pfam" id="PF25137"/>
    </source>
</evidence>
<gene>
    <name evidence="6" type="ORF">APZ16_05100</name>
</gene>
<evidence type="ECO:0000256" key="3">
    <source>
        <dbReference type="ARBA" id="ARBA00023027"/>
    </source>
</evidence>
<dbReference type="AlphaFoldDB" id="A0A147JVP8"/>
<dbReference type="Gene3D" id="1.20.1090.10">
    <property type="entry name" value="Dehydroquinate synthase-like - alpha domain"/>
    <property type="match status" value="1"/>
</dbReference>
<keyword evidence="3" id="KW-0520">NAD</keyword>
<feature type="domain" description="Alcohol dehydrogenase iron-type/glycerol dehydrogenase GldA" evidence="4">
    <location>
        <begin position="18"/>
        <end position="189"/>
    </location>
</feature>
<evidence type="ECO:0000259" key="4">
    <source>
        <dbReference type="Pfam" id="PF00465"/>
    </source>
</evidence>
<evidence type="ECO:0000313" key="7">
    <source>
        <dbReference type="Proteomes" id="UP000074294"/>
    </source>
</evidence>
<dbReference type="CDD" id="cd08551">
    <property type="entry name" value="Fe-ADH"/>
    <property type="match status" value="1"/>
</dbReference>
<dbReference type="InterPro" id="IPR018211">
    <property type="entry name" value="ADH_Fe_CS"/>
</dbReference>
<dbReference type="GO" id="GO:0004022">
    <property type="term" value="F:alcohol dehydrogenase (NAD+) activity"/>
    <property type="evidence" value="ECO:0007669"/>
    <property type="project" value="TreeGrafter"/>
</dbReference>
<dbReference type="SUPFAM" id="SSF56796">
    <property type="entry name" value="Dehydroquinate synthase-like"/>
    <property type="match status" value="1"/>
</dbReference>
<dbReference type="Pfam" id="PF25137">
    <property type="entry name" value="ADH_Fe_C"/>
    <property type="match status" value="1"/>
</dbReference>
<evidence type="ECO:0000313" key="6">
    <source>
        <dbReference type="EMBL" id="KUO40563.1"/>
    </source>
</evidence>
<dbReference type="PROSITE" id="PS00913">
    <property type="entry name" value="ADH_IRON_1"/>
    <property type="match status" value="1"/>
</dbReference>
<dbReference type="GO" id="GO:0046872">
    <property type="term" value="F:metal ion binding"/>
    <property type="evidence" value="ECO:0007669"/>
    <property type="project" value="InterPro"/>
</dbReference>
<proteinExistence type="inferred from homology"/>
<organism evidence="6 7">
    <name type="scientific">Hadarchaeum yellowstonense</name>
    <dbReference type="NCBI Taxonomy" id="1776334"/>
    <lineage>
        <taxon>Archaea</taxon>
        <taxon>Methanobacteriati</taxon>
        <taxon>Candidatus Hadarchaeota</taxon>
        <taxon>Candidatus Hadarchaeia</taxon>
        <taxon>Candidatus Hadarchaeales</taxon>
        <taxon>Candidatus Hadarchaeaceae</taxon>
        <taxon>Candidatus Hadarchaeum</taxon>
    </lineage>
</organism>
<protein>
    <submittedName>
        <fullName evidence="6">Uncharacterized protein</fullName>
    </submittedName>
</protein>
<reference evidence="6 7" key="1">
    <citation type="journal article" date="2016" name="Nat. Microbiol.">
        <title>Genomic inference of the metabolism of cosmopolitan subsurface Archaea, Hadesarchaea.</title>
        <authorList>
            <person name="Baker B.J."/>
            <person name="Saw J.H."/>
            <person name="Lind A.E."/>
            <person name="Lazar C.S."/>
            <person name="Hinrichs K.-U."/>
            <person name="Teske A.P."/>
            <person name="Ettema T.J."/>
        </authorList>
    </citation>
    <scope>NUCLEOTIDE SEQUENCE [LARGE SCALE GENOMIC DNA]</scope>
</reference>
<accession>A0A147JVP8</accession>
<evidence type="ECO:0000256" key="1">
    <source>
        <dbReference type="ARBA" id="ARBA00007358"/>
    </source>
</evidence>
<feature type="domain" description="Fe-containing alcohol dehydrogenase-like C-terminal" evidence="5">
    <location>
        <begin position="200"/>
        <end position="398"/>
    </location>
</feature>
<dbReference type="InterPro" id="IPR001670">
    <property type="entry name" value="ADH_Fe/GldA"/>
</dbReference>
<dbReference type="InterPro" id="IPR039697">
    <property type="entry name" value="Alcohol_dehydrogenase_Fe"/>
</dbReference>
<dbReference type="PANTHER" id="PTHR11496:SF102">
    <property type="entry name" value="ALCOHOL DEHYDROGENASE 4"/>
    <property type="match status" value="1"/>
</dbReference>